<protein>
    <submittedName>
        <fullName evidence="1">Uncharacterized protein</fullName>
    </submittedName>
</protein>
<reference evidence="1 2" key="1">
    <citation type="submission" date="2020-08" db="EMBL/GenBank/DDBJ databases">
        <title>Bridging the membrane lipid divide: bacteria of the FCB group superphylum have the potential to synthesize archaeal ether lipids.</title>
        <authorList>
            <person name="Villanueva L."/>
            <person name="Von Meijenfeldt F.A.B."/>
            <person name="Westbye A.B."/>
            <person name="Yadav S."/>
            <person name="Hopmans E.C."/>
            <person name="Dutilh B.E."/>
            <person name="Sinninghe Damste J.S."/>
        </authorList>
    </citation>
    <scope>NUCLEOTIDE SEQUENCE [LARGE SCALE GENOMIC DNA]</scope>
    <source>
        <strain evidence="1">NIOZ-UU30</strain>
    </source>
</reference>
<dbReference type="Proteomes" id="UP000603434">
    <property type="component" value="Unassembled WGS sequence"/>
</dbReference>
<dbReference type="EMBL" id="JACNJH010000111">
    <property type="protein sequence ID" value="MBC8360860.1"/>
    <property type="molecule type" value="Genomic_DNA"/>
</dbReference>
<proteinExistence type="predicted"/>
<gene>
    <name evidence="1" type="ORF">H8E23_05640</name>
</gene>
<sequence>MIGVKNAVKTAFDLFKELYDTKKFEDLLLEEVELSADKSTWLVTLGFYRQMPSVNIMESLGSKKYIRTYKTLQIDAETGEMIAMKSCGRETD</sequence>
<evidence type="ECO:0000313" key="2">
    <source>
        <dbReference type="Proteomes" id="UP000603434"/>
    </source>
</evidence>
<accession>A0A8J6TGM8</accession>
<dbReference type="AlphaFoldDB" id="A0A8J6TGM8"/>
<name>A0A8J6TGM8_9BACT</name>
<organism evidence="1 2">
    <name type="scientific">Candidatus Desulfatibia profunda</name>
    <dbReference type="NCBI Taxonomy" id="2841695"/>
    <lineage>
        <taxon>Bacteria</taxon>
        <taxon>Pseudomonadati</taxon>
        <taxon>Thermodesulfobacteriota</taxon>
        <taxon>Desulfobacteria</taxon>
        <taxon>Desulfobacterales</taxon>
        <taxon>Desulfobacterales incertae sedis</taxon>
        <taxon>Candidatus Desulfatibia</taxon>
    </lineage>
</organism>
<comment type="caution">
    <text evidence="1">The sequence shown here is derived from an EMBL/GenBank/DDBJ whole genome shotgun (WGS) entry which is preliminary data.</text>
</comment>
<evidence type="ECO:0000313" key="1">
    <source>
        <dbReference type="EMBL" id="MBC8360860.1"/>
    </source>
</evidence>